<evidence type="ECO:0000313" key="3">
    <source>
        <dbReference type="Proteomes" id="UP000673394"/>
    </source>
</evidence>
<dbReference type="Gene3D" id="1.20.120.450">
    <property type="entry name" value="dinb family like domain"/>
    <property type="match status" value="1"/>
</dbReference>
<accession>A0ABS5CKP8</accession>
<proteinExistence type="predicted"/>
<feature type="domain" description="DinB-like" evidence="1">
    <location>
        <begin position="29"/>
        <end position="165"/>
    </location>
</feature>
<dbReference type="Pfam" id="PF12867">
    <property type="entry name" value="DinB_2"/>
    <property type="match status" value="1"/>
</dbReference>
<name>A0ABS5CKP8_9BACL</name>
<gene>
    <name evidence="2" type="ORF">I8J30_27420</name>
</gene>
<dbReference type="Proteomes" id="UP000673394">
    <property type="component" value="Unassembled WGS sequence"/>
</dbReference>
<dbReference type="SUPFAM" id="SSF109854">
    <property type="entry name" value="DinB/YfiT-like putative metalloenzymes"/>
    <property type="match status" value="1"/>
</dbReference>
<keyword evidence="3" id="KW-1185">Reference proteome</keyword>
<sequence>MLTRPSADEYGSHFGTYIAAAPDGDLREALEVNRNQTNALFSALTEEQALYRYAPGKWSLKEVLGHITDTERIMSYRLLRAARGDRTPLPGFDENDFVQGATFDNETVAELLENYNAVKGATAALLRSLPPEAFLRKGFASNTDISARALAYVIVGHELHHLNVIRERYLNR</sequence>
<organism evidence="2 3">
    <name type="scientific">Paenibacillus lignilyticus</name>
    <dbReference type="NCBI Taxonomy" id="1172615"/>
    <lineage>
        <taxon>Bacteria</taxon>
        <taxon>Bacillati</taxon>
        <taxon>Bacillota</taxon>
        <taxon>Bacilli</taxon>
        <taxon>Bacillales</taxon>
        <taxon>Paenibacillaceae</taxon>
        <taxon>Paenibacillus</taxon>
    </lineage>
</organism>
<dbReference type="InterPro" id="IPR034660">
    <property type="entry name" value="DinB/YfiT-like"/>
</dbReference>
<evidence type="ECO:0000259" key="1">
    <source>
        <dbReference type="Pfam" id="PF12867"/>
    </source>
</evidence>
<protein>
    <submittedName>
        <fullName evidence="2">DinB family protein</fullName>
    </submittedName>
</protein>
<dbReference type="InterPro" id="IPR024775">
    <property type="entry name" value="DinB-like"/>
</dbReference>
<comment type="caution">
    <text evidence="2">The sequence shown here is derived from an EMBL/GenBank/DDBJ whole genome shotgun (WGS) entry which is preliminary data.</text>
</comment>
<dbReference type="EMBL" id="JAGKSP010000018">
    <property type="protein sequence ID" value="MBP3966441.1"/>
    <property type="molecule type" value="Genomic_DNA"/>
</dbReference>
<evidence type="ECO:0000313" key="2">
    <source>
        <dbReference type="EMBL" id="MBP3966441.1"/>
    </source>
</evidence>
<dbReference type="RefSeq" id="WP_210663621.1">
    <property type="nucleotide sequence ID" value="NZ_JAGKSP010000018.1"/>
</dbReference>
<reference evidence="2 3" key="1">
    <citation type="submission" date="2021-04" db="EMBL/GenBank/DDBJ databases">
        <title>Paenibacillus sp. DLE-14 whole genome sequence.</title>
        <authorList>
            <person name="Ham Y.J."/>
        </authorList>
    </citation>
    <scope>NUCLEOTIDE SEQUENCE [LARGE SCALE GENOMIC DNA]</scope>
    <source>
        <strain evidence="2 3">DLE-14</strain>
    </source>
</reference>